<keyword evidence="1" id="KW-0732">Signal</keyword>
<gene>
    <name evidence="2" type="ORF">KOR34_27260</name>
</gene>
<dbReference type="EMBL" id="SIHJ01000001">
    <property type="protein sequence ID" value="TWT37763.1"/>
    <property type="molecule type" value="Genomic_DNA"/>
</dbReference>
<dbReference type="OrthoDB" id="269147at2"/>
<accession>A0A5C5VIB3</accession>
<feature type="signal peptide" evidence="1">
    <location>
        <begin position="1"/>
        <end position="24"/>
    </location>
</feature>
<proteinExistence type="predicted"/>
<dbReference type="AlphaFoldDB" id="A0A5C5VIB3"/>
<keyword evidence="3" id="KW-1185">Reference proteome</keyword>
<protein>
    <submittedName>
        <fullName evidence="2">Uncharacterized protein</fullName>
    </submittedName>
</protein>
<dbReference type="RefSeq" id="WP_146565073.1">
    <property type="nucleotide sequence ID" value="NZ_SIHJ01000001.1"/>
</dbReference>
<sequence precursor="true">MPRTSLRRSLTAPFVLLLTTHASAEMDFRARGLERLAPGVLDPESPPQGYSHVVMIAWPRIPVEQARSISATTAKFAQMFGSAILADVRRDPQTGLHRLNRVAIGHTMRSEGGVQIVSPKSEGLTFLASQVLASGEKELDKIRQIARYDTAVLFESPAVILRGGAHQELKVRHFVWTSAKLGGLASVVWLVDEAPPSGPTLVDNQVVQLPSRFTDDRVLSVDPAQFSFVGTPGKTAFAMTRLPRGRAIAVGPELARLAAAPAYDNQTLPALARGLAQAVASQP</sequence>
<feature type="chain" id="PRO_5022666107" evidence="1">
    <location>
        <begin position="25"/>
        <end position="283"/>
    </location>
</feature>
<evidence type="ECO:0000313" key="3">
    <source>
        <dbReference type="Proteomes" id="UP000316714"/>
    </source>
</evidence>
<evidence type="ECO:0000256" key="1">
    <source>
        <dbReference type="SAM" id="SignalP"/>
    </source>
</evidence>
<evidence type="ECO:0000313" key="2">
    <source>
        <dbReference type="EMBL" id="TWT37763.1"/>
    </source>
</evidence>
<reference evidence="2 3" key="1">
    <citation type="submission" date="2019-02" db="EMBL/GenBank/DDBJ databases">
        <title>Deep-cultivation of Planctomycetes and their phenomic and genomic characterization uncovers novel biology.</title>
        <authorList>
            <person name="Wiegand S."/>
            <person name="Jogler M."/>
            <person name="Boedeker C."/>
            <person name="Pinto D."/>
            <person name="Vollmers J."/>
            <person name="Rivas-Marin E."/>
            <person name="Kohn T."/>
            <person name="Peeters S.H."/>
            <person name="Heuer A."/>
            <person name="Rast P."/>
            <person name="Oberbeckmann S."/>
            <person name="Bunk B."/>
            <person name="Jeske O."/>
            <person name="Meyerdierks A."/>
            <person name="Storesund J.E."/>
            <person name="Kallscheuer N."/>
            <person name="Luecker S."/>
            <person name="Lage O.M."/>
            <person name="Pohl T."/>
            <person name="Merkel B.J."/>
            <person name="Hornburger P."/>
            <person name="Mueller R.-W."/>
            <person name="Bruemmer F."/>
            <person name="Labrenz M."/>
            <person name="Spormann A.M."/>
            <person name="Op Den Camp H."/>
            <person name="Overmann J."/>
            <person name="Amann R."/>
            <person name="Jetten M.S.M."/>
            <person name="Mascher T."/>
            <person name="Medema M.H."/>
            <person name="Devos D.P."/>
            <person name="Kaster A.-K."/>
            <person name="Ovreas L."/>
            <person name="Rohde M."/>
            <person name="Galperin M.Y."/>
            <person name="Jogler C."/>
        </authorList>
    </citation>
    <scope>NUCLEOTIDE SEQUENCE [LARGE SCALE GENOMIC DNA]</scope>
    <source>
        <strain evidence="2 3">KOR34</strain>
    </source>
</reference>
<dbReference type="Proteomes" id="UP000316714">
    <property type="component" value="Unassembled WGS sequence"/>
</dbReference>
<name>A0A5C5VIB3_9BACT</name>
<comment type="caution">
    <text evidence="2">The sequence shown here is derived from an EMBL/GenBank/DDBJ whole genome shotgun (WGS) entry which is preliminary data.</text>
</comment>
<organism evidence="2 3">
    <name type="scientific">Posidoniimonas corsicana</name>
    <dbReference type="NCBI Taxonomy" id="1938618"/>
    <lineage>
        <taxon>Bacteria</taxon>
        <taxon>Pseudomonadati</taxon>
        <taxon>Planctomycetota</taxon>
        <taxon>Planctomycetia</taxon>
        <taxon>Pirellulales</taxon>
        <taxon>Lacipirellulaceae</taxon>
        <taxon>Posidoniimonas</taxon>
    </lineage>
</organism>